<organism evidence="1 2">
    <name type="scientific">Puccinia coronata f. sp. avenae</name>
    <dbReference type="NCBI Taxonomy" id="200324"/>
    <lineage>
        <taxon>Eukaryota</taxon>
        <taxon>Fungi</taxon>
        <taxon>Dikarya</taxon>
        <taxon>Basidiomycota</taxon>
        <taxon>Pucciniomycotina</taxon>
        <taxon>Pucciniomycetes</taxon>
        <taxon>Pucciniales</taxon>
        <taxon>Pucciniaceae</taxon>
        <taxon>Puccinia</taxon>
    </lineage>
</organism>
<dbReference type="EMBL" id="PGCI01000768">
    <property type="protein sequence ID" value="PLW16597.1"/>
    <property type="molecule type" value="Genomic_DNA"/>
</dbReference>
<comment type="caution">
    <text evidence="1">The sequence shown here is derived from an EMBL/GenBank/DDBJ whole genome shotgun (WGS) entry which is preliminary data.</text>
</comment>
<evidence type="ECO:0000313" key="1">
    <source>
        <dbReference type="EMBL" id="PLW16597.1"/>
    </source>
</evidence>
<gene>
    <name evidence="1" type="ORF">PCASD_17974</name>
</gene>
<name>A0A2N5STP1_9BASI</name>
<protein>
    <submittedName>
        <fullName evidence="1">Uncharacterized protein</fullName>
    </submittedName>
</protein>
<dbReference type="AlphaFoldDB" id="A0A2N5STP1"/>
<accession>A0A2N5STP1</accession>
<evidence type="ECO:0000313" key="2">
    <source>
        <dbReference type="Proteomes" id="UP000235392"/>
    </source>
</evidence>
<dbReference type="Proteomes" id="UP000235392">
    <property type="component" value="Unassembled WGS sequence"/>
</dbReference>
<reference evidence="1 2" key="1">
    <citation type="submission" date="2017-11" db="EMBL/GenBank/DDBJ databases">
        <title>De novo assembly and phasing of dikaryotic genomes from two isolates of Puccinia coronata f. sp. avenae, the causal agent of oat crown rust.</title>
        <authorList>
            <person name="Miller M.E."/>
            <person name="Zhang Y."/>
            <person name="Omidvar V."/>
            <person name="Sperschneider J."/>
            <person name="Schwessinger B."/>
            <person name="Raley C."/>
            <person name="Palmer J.M."/>
            <person name="Garnica D."/>
            <person name="Upadhyaya N."/>
            <person name="Rathjen J."/>
            <person name="Taylor J.M."/>
            <person name="Park R.F."/>
            <person name="Dodds P.N."/>
            <person name="Hirsch C.D."/>
            <person name="Kianian S.F."/>
            <person name="Figueroa M."/>
        </authorList>
    </citation>
    <scope>NUCLEOTIDE SEQUENCE [LARGE SCALE GENOMIC DNA]</scope>
    <source>
        <strain evidence="1">12SD80</strain>
    </source>
</reference>
<proteinExistence type="predicted"/>
<sequence length="94" mass="10818">MLEKTKTYLQEALKCDAIILATALNPAYWLSMIQAWFPRRSNYVKTLLQDKFNDQELELEVAASPNQTHRRARGRINFTLLMQPSASCGERSTN</sequence>